<evidence type="ECO:0000313" key="1">
    <source>
        <dbReference type="EMBL" id="JAH05416.1"/>
    </source>
</evidence>
<accession>A0A0E9PLB5</accession>
<protein>
    <submittedName>
        <fullName evidence="1">Uncharacterized protein</fullName>
    </submittedName>
</protein>
<dbReference type="AlphaFoldDB" id="A0A0E9PLB5"/>
<organism evidence="1">
    <name type="scientific">Anguilla anguilla</name>
    <name type="common">European freshwater eel</name>
    <name type="synonym">Muraena anguilla</name>
    <dbReference type="NCBI Taxonomy" id="7936"/>
    <lineage>
        <taxon>Eukaryota</taxon>
        <taxon>Metazoa</taxon>
        <taxon>Chordata</taxon>
        <taxon>Craniata</taxon>
        <taxon>Vertebrata</taxon>
        <taxon>Euteleostomi</taxon>
        <taxon>Actinopterygii</taxon>
        <taxon>Neopterygii</taxon>
        <taxon>Teleostei</taxon>
        <taxon>Anguilliformes</taxon>
        <taxon>Anguillidae</taxon>
        <taxon>Anguilla</taxon>
    </lineage>
</organism>
<name>A0A0E9PLB5_ANGAN</name>
<reference evidence="1" key="1">
    <citation type="submission" date="2014-11" db="EMBL/GenBank/DDBJ databases">
        <authorList>
            <person name="Amaro Gonzalez C."/>
        </authorList>
    </citation>
    <scope>NUCLEOTIDE SEQUENCE</scope>
</reference>
<reference evidence="1" key="2">
    <citation type="journal article" date="2015" name="Fish Shellfish Immunol.">
        <title>Early steps in the European eel (Anguilla anguilla)-Vibrio vulnificus interaction in the gills: Role of the RtxA13 toxin.</title>
        <authorList>
            <person name="Callol A."/>
            <person name="Pajuelo D."/>
            <person name="Ebbesson L."/>
            <person name="Teles M."/>
            <person name="MacKenzie S."/>
            <person name="Amaro C."/>
        </authorList>
    </citation>
    <scope>NUCLEOTIDE SEQUENCE</scope>
</reference>
<sequence>MAWHKFLKYGTNRDTHTCFSSFRFLYTKAIVSDRKCRLCTYSSLVGGGAGPNPTCLWLVLHQW</sequence>
<dbReference type="EMBL" id="GBXM01103161">
    <property type="protein sequence ID" value="JAH05416.1"/>
    <property type="molecule type" value="Transcribed_RNA"/>
</dbReference>
<proteinExistence type="predicted"/>